<accession>A0A8S2UAT8</accession>
<evidence type="ECO:0000313" key="1">
    <source>
        <dbReference type="EMBL" id="CAF1537706.1"/>
    </source>
</evidence>
<reference evidence="2" key="1">
    <citation type="submission" date="2021-02" db="EMBL/GenBank/DDBJ databases">
        <authorList>
            <person name="Nowell W R."/>
        </authorList>
    </citation>
    <scope>NUCLEOTIDE SEQUENCE</scope>
</reference>
<protein>
    <submittedName>
        <fullName evidence="2">Uncharacterized protein</fullName>
    </submittedName>
</protein>
<dbReference type="AlphaFoldDB" id="A0A8S2UAT8"/>
<dbReference type="Proteomes" id="UP000682733">
    <property type="component" value="Unassembled WGS sequence"/>
</dbReference>
<sequence length="68" mass="7885">MQFTRKPDDVAYDVLTTRLVDDKENKLVDEKGQKIETLPSYIDAANWTKRSQSFREIVNAVVLPAWMV</sequence>
<organism evidence="2 3">
    <name type="scientific">Didymodactylos carnosus</name>
    <dbReference type="NCBI Taxonomy" id="1234261"/>
    <lineage>
        <taxon>Eukaryota</taxon>
        <taxon>Metazoa</taxon>
        <taxon>Spiralia</taxon>
        <taxon>Gnathifera</taxon>
        <taxon>Rotifera</taxon>
        <taxon>Eurotatoria</taxon>
        <taxon>Bdelloidea</taxon>
        <taxon>Philodinida</taxon>
        <taxon>Philodinidae</taxon>
        <taxon>Didymodactylos</taxon>
    </lineage>
</organism>
<name>A0A8S2UAT8_9BILA</name>
<comment type="caution">
    <text evidence="2">The sequence shown here is derived from an EMBL/GenBank/DDBJ whole genome shotgun (WGS) entry which is preliminary data.</text>
</comment>
<dbReference type="EMBL" id="CAJNOK010038368">
    <property type="protein sequence ID" value="CAF1537706.1"/>
    <property type="molecule type" value="Genomic_DNA"/>
</dbReference>
<dbReference type="EMBL" id="CAJOBA010060672">
    <property type="protein sequence ID" value="CAF4325575.1"/>
    <property type="molecule type" value="Genomic_DNA"/>
</dbReference>
<gene>
    <name evidence="1" type="ORF">OVA965_LOCUS38600</name>
    <name evidence="2" type="ORF">TMI583_LOCUS39801</name>
</gene>
<evidence type="ECO:0000313" key="2">
    <source>
        <dbReference type="EMBL" id="CAF4325575.1"/>
    </source>
</evidence>
<dbReference type="Proteomes" id="UP000677228">
    <property type="component" value="Unassembled WGS sequence"/>
</dbReference>
<evidence type="ECO:0000313" key="3">
    <source>
        <dbReference type="Proteomes" id="UP000682733"/>
    </source>
</evidence>
<proteinExistence type="predicted"/>